<reference evidence="3" key="1">
    <citation type="journal article" date="2019" name="Int. J. Syst. Evol. Microbiol.">
        <title>The Global Catalogue of Microorganisms (GCM) 10K type strain sequencing project: providing services to taxonomists for standard genome sequencing and annotation.</title>
        <authorList>
            <consortium name="The Broad Institute Genomics Platform"/>
            <consortium name="The Broad Institute Genome Sequencing Center for Infectious Disease"/>
            <person name="Wu L."/>
            <person name="Ma J."/>
        </authorList>
    </citation>
    <scope>NUCLEOTIDE SEQUENCE [LARGE SCALE GENOMIC DNA]</scope>
    <source>
        <strain evidence="3">CGMCC 4.7676</strain>
    </source>
</reference>
<evidence type="ECO:0000313" key="2">
    <source>
        <dbReference type="EMBL" id="MFC3453357.1"/>
    </source>
</evidence>
<keyword evidence="3" id="KW-1185">Reference proteome</keyword>
<dbReference type="Proteomes" id="UP001595645">
    <property type="component" value="Unassembled WGS sequence"/>
</dbReference>
<gene>
    <name evidence="2" type="ORF">ACFOSH_28305</name>
</gene>
<evidence type="ECO:0000313" key="3">
    <source>
        <dbReference type="Proteomes" id="UP001595645"/>
    </source>
</evidence>
<accession>A0ABV7P4G4</accession>
<dbReference type="EMBL" id="JBHRWK010000048">
    <property type="protein sequence ID" value="MFC3453357.1"/>
    <property type="molecule type" value="Genomic_DNA"/>
</dbReference>
<evidence type="ECO:0000256" key="1">
    <source>
        <dbReference type="SAM" id="MobiDB-lite"/>
    </source>
</evidence>
<name>A0ABV7P4G4_9PSEU</name>
<proteinExistence type="predicted"/>
<organism evidence="2 3">
    <name type="scientific">Amycolatopsis speibonae</name>
    <dbReference type="NCBI Taxonomy" id="1450224"/>
    <lineage>
        <taxon>Bacteria</taxon>
        <taxon>Bacillati</taxon>
        <taxon>Actinomycetota</taxon>
        <taxon>Actinomycetes</taxon>
        <taxon>Pseudonocardiales</taxon>
        <taxon>Pseudonocardiaceae</taxon>
        <taxon>Amycolatopsis</taxon>
    </lineage>
</organism>
<comment type="caution">
    <text evidence="2">The sequence shown here is derived from an EMBL/GenBank/DDBJ whole genome shotgun (WGS) entry which is preliminary data.</text>
</comment>
<dbReference type="RefSeq" id="WP_378242116.1">
    <property type="nucleotide sequence ID" value="NZ_JBHRWK010000048.1"/>
</dbReference>
<sequence length="92" mass="10010">MTAFTTPPVAAGDPLMPTVQRFPVNLGARPLSDEEPSAARPFILRGVVARQVQPLEKAAQAKHRTTAHDTLHARTCNQDGKMIDDSYTTPDD</sequence>
<protein>
    <recommendedName>
        <fullName evidence="4">ATP-grasp-modified RiPP</fullName>
    </recommendedName>
</protein>
<evidence type="ECO:0008006" key="4">
    <source>
        <dbReference type="Google" id="ProtNLM"/>
    </source>
</evidence>
<feature type="region of interest" description="Disordered" evidence="1">
    <location>
        <begin position="61"/>
        <end position="92"/>
    </location>
</feature>